<evidence type="ECO:0000313" key="2">
    <source>
        <dbReference type="Proteomes" id="UP000319375"/>
    </source>
</evidence>
<gene>
    <name evidence="1" type="ORF">FK530_23525</name>
</gene>
<dbReference type="AlphaFoldDB" id="A0A5C5RQ55"/>
<dbReference type="OrthoDB" id="3254802at2"/>
<sequence>MSEIQLMMSNDGRVLCAVHARREPEVVWERLATVVAADGDHACAKCEATVDEGLVYADFDEPDLWLARYDSAFACGKHLPDAARQLLAGLPGRTREISYIDEASGRERAWYAVPVVDQPGAETVLRCDQCAAPGKATLQERFWRIPFPQDWVAHVRPHIVAALLQEIRWHGSESSLWDEWLGGIDQDFRVQEDGTLRFSCSQGVFDADLVGYVKLIWPR</sequence>
<keyword evidence="2" id="KW-1185">Reference proteome</keyword>
<dbReference type="RefSeq" id="WP_146489333.1">
    <property type="nucleotide sequence ID" value="NZ_VIGX01000029.1"/>
</dbReference>
<accession>A0A5C5RQ55</accession>
<protein>
    <submittedName>
        <fullName evidence="1">Uncharacterized protein</fullName>
    </submittedName>
</protein>
<reference evidence="1 2" key="1">
    <citation type="submission" date="2019-06" db="EMBL/GenBank/DDBJ databases">
        <title>Tsukamurella conjunctivitidis sp. nov., Tsukamurella assacharolytica sp. nov. and Tsukamurella sputae sp. nov. isolated from patients with conjunctivitis, bacteraemia (lymphoma) and respiratory infection (sputum) in Hong Kong.</title>
        <authorList>
            <person name="Teng J.L.L."/>
            <person name="Lee H.H."/>
            <person name="Fong J.Y.H."/>
            <person name="Fok K.M.N."/>
            <person name="Lau S.K.P."/>
            <person name="Woo P.C.Y."/>
        </authorList>
    </citation>
    <scope>NUCLEOTIDE SEQUENCE [LARGE SCALE GENOMIC DNA]</scope>
    <source>
        <strain evidence="1 2">HKU72</strain>
    </source>
</reference>
<name>A0A5C5RQ55_9ACTN</name>
<proteinExistence type="predicted"/>
<evidence type="ECO:0000313" key="1">
    <source>
        <dbReference type="EMBL" id="TWS24653.1"/>
    </source>
</evidence>
<dbReference type="Proteomes" id="UP000319375">
    <property type="component" value="Unassembled WGS sequence"/>
</dbReference>
<comment type="caution">
    <text evidence="1">The sequence shown here is derived from an EMBL/GenBank/DDBJ whole genome shotgun (WGS) entry which is preliminary data.</text>
</comment>
<dbReference type="EMBL" id="VIGX01000029">
    <property type="protein sequence ID" value="TWS24653.1"/>
    <property type="molecule type" value="Genomic_DNA"/>
</dbReference>
<organism evidence="1 2">
    <name type="scientific">Tsukamurella conjunctivitidis</name>
    <dbReference type="NCBI Taxonomy" id="2592068"/>
    <lineage>
        <taxon>Bacteria</taxon>
        <taxon>Bacillati</taxon>
        <taxon>Actinomycetota</taxon>
        <taxon>Actinomycetes</taxon>
        <taxon>Mycobacteriales</taxon>
        <taxon>Tsukamurellaceae</taxon>
        <taxon>Tsukamurella</taxon>
    </lineage>
</organism>